<proteinExistence type="predicted"/>
<sequence>MCEIRALVGLLGGSVLSGDWVMVTRGLLRLEGWTGQRWPRRVHEAAPRPQERTRAVGQSRWRG</sequence>
<name>A0A6G1DN71_9ORYZ</name>
<dbReference type="EMBL" id="SPHZ02000006">
    <property type="protein sequence ID" value="KAF0913899.1"/>
    <property type="molecule type" value="Genomic_DNA"/>
</dbReference>
<dbReference type="Proteomes" id="UP000479710">
    <property type="component" value="Unassembled WGS sequence"/>
</dbReference>
<accession>A0A6G1DN71</accession>
<evidence type="ECO:0000313" key="2">
    <source>
        <dbReference type="EMBL" id="KAF0913899.1"/>
    </source>
</evidence>
<gene>
    <name evidence="2" type="ORF">E2562_024972</name>
</gene>
<reference evidence="2 3" key="1">
    <citation type="submission" date="2019-11" db="EMBL/GenBank/DDBJ databases">
        <title>Whole genome sequence of Oryza granulata.</title>
        <authorList>
            <person name="Li W."/>
        </authorList>
    </citation>
    <scope>NUCLEOTIDE SEQUENCE [LARGE SCALE GENOMIC DNA]</scope>
    <source>
        <strain evidence="3">cv. Menghai</strain>
        <tissue evidence="2">Leaf</tissue>
    </source>
</reference>
<feature type="region of interest" description="Disordered" evidence="1">
    <location>
        <begin position="41"/>
        <end position="63"/>
    </location>
</feature>
<keyword evidence="3" id="KW-1185">Reference proteome</keyword>
<dbReference type="AlphaFoldDB" id="A0A6G1DN71"/>
<protein>
    <submittedName>
        <fullName evidence="2">Uncharacterized protein</fullName>
    </submittedName>
</protein>
<comment type="caution">
    <text evidence="2">The sequence shown here is derived from an EMBL/GenBank/DDBJ whole genome shotgun (WGS) entry which is preliminary data.</text>
</comment>
<feature type="compositionally biased region" description="Basic and acidic residues" evidence="1">
    <location>
        <begin position="41"/>
        <end position="54"/>
    </location>
</feature>
<organism evidence="2 3">
    <name type="scientific">Oryza meyeriana var. granulata</name>
    <dbReference type="NCBI Taxonomy" id="110450"/>
    <lineage>
        <taxon>Eukaryota</taxon>
        <taxon>Viridiplantae</taxon>
        <taxon>Streptophyta</taxon>
        <taxon>Embryophyta</taxon>
        <taxon>Tracheophyta</taxon>
        <taxon>Spermatophyta</taxon>
        <taxon>Magnoliopsida</taxon>
        <taxon>Liliopsida</taxon>
        <taxon>Poales</taxon>
        <taxon>Poaceae</taxon>
        <taxon>BOP clade</taxon>
        <taxon>Oryzoideae</taxon>
        <taxon>Oryzeae</taxon>
        <taxon>Oryzinae</taxon>
        <taxon>Oryza</taxon>
        <taxon>Oryza meyeriana</taxon>
    </lineage>
</organism>
<evidence type="ECO:0000256" key="1">
    <source>
        <dbReference type="SAM" id="MobiDB-lite"/>
    </source>
</evidence>
<evidence type="ECO:0000313" key="3">
    <source>
        <dbReference type="Proteomes" id="UP000479710"/>
    </source>
</evidence>